<comment type="caution">
    <text evidence="1">The sequence shown here is derived from an EMBL/GenBank/DDBJ whole genome shotgun (WGS) entry which is preliminary data.</text>
</comment>
<name>A0ACB8KYP3_CITSI</name>
<sequence length="696" mass="76700">MGGELATRMTTTSTSTATKKKKKKGRPSLLDLQKRSIKQQNQFQNKNPNSILKSNRPPARRQNPNFNSNRDDDDDDDDDGDERQQKKHKLLHGLDNFSALHSVYDGRRKIPTGSDQMEEKVLKATDTLHGLPVESAGPTTPLPDRKLLLFVLDRLQKKDTYGVFSEPVDPAELPDYHEIIAHPMDFATVRKKLDAGAYSYLEEFEQDVFLICSNAMQYNAPDTIYFRQARSILDLAKKDFENLRQDSDDSEPQPRVKVVRRGRPPKSLKKSLDSSPSDRIASEFSSDATLANGGDNVSWASAHNLRKGPITSVRFRPADSVNRASHGSHVHGSHAGETYTSWLSEWENEFPGFEFYISTIASVVKAVLKYGKKQFTVDVNRRDTYHDSMASRHEPSVLTTFEGELKQLTVVGLNTEHGYARSLARFAADLGPVVWNIASKKIESVLPLGVKFSPGWVGENKATERQQYSYPEKQKLSNNYISGDHSSRLVSPATSDSNFILENRYSLQSGEEMETIKEVNPQSDSNLQNSTLGGIRHAPGSQIQSRPIIHSNINGFSGSGGFGFNYLPHVGSVGLARALGNSRSGNSAFGTVPNNHRAVSLMPASGYDSNTVKLADCSSRVQSDSCSSVLVSGGGSHAAVDPGLMGDTSWRGLSTLHKQEFHTFAPDLNVRFLAPGSPISNLQIGSPQQPDLALQL</sequence>
<organism evidence="1 2">
    <name type="scientific">Citrus sinensis</name>
    <name type="common">Sweet orange</name>
    <name type="synonym">Citrus aurantium var. sinensis</name>
    <dbReference type="NCBI Taxonomy" id="2711"/>
    <lineage>
        <taxon>Eukaryota</taxon>
        <taxon>Viridiplantae</taxon>
        <taxon>Streptophyta</taxon>
        <taxon>Embryophyta</taxon>
        <taxon>Tracheophyta</taxon>
        <taxon>Spermatophyta</taxon>
        <taxon>Magnoliopsida</taxon>
        <taxon>eudicotyledons</taxon>
        <taxon>Gunneridae</taxon>
        <taxon>Pentapetalae</taxon>
        <taxon>rosids</taxon>
        <taxon>malvids</taxon>
        <taxon>Sapindales</taxon>
        <taxon>Rutaceae</taxon>
        <taxon>Aurantioideae</taxon>
        <taxon>Citrus</taxon>
    </lineage>
</organism>
<proteinExistence type="predicted"/>
<dbReference type="EMBL" id="CM039174">
    <property type="protein sequence ID" value="KAH9759592.1"/>
    <property type="molecule type" value="Genomic_DNA"/>
</dbReference>
<evidence type="ECO:0000313" key="2">
    <source>
        <dbReference type="Proteomes" id="UP000829398"/>
    </source>
</evidence>
<gene>
    <name evidence="1" type="ORF">KPL71_017020</name>
</gene>
<dbReference type="Proteomes" id="UP000829398">
    <property type="component" value="Chromosome 5"/>
</dbReference>
<reference evidence="2" key="1">
    <citation type="journal article" date="2023" name="Hortic. Res.">
        <title>A chromosome-level phased genome enabling allele-level studies in sweet orange: a case study on citrus Huanglongbing tolerance.</title>
        <authorList>
            <person name="Wu B."/>
            <person name="Yu Q."/>
            <person name="Deng Z."/>
            <person name="Duan Y."/>
            <person name="Luo F."/>
            <person name="Gmitter F. Jr."/>
        </authorList>
    </citation>
    <scope>NUCLEOTIDE SEQUENCE [LARGE SCALE GENOMIC DNA]</scope>
    <source>
        <strain evidence="2">cv. Valencia</strain>
    </source>
</reference>
<protein>
    <submittedName>
        <fullName evidence="1">Bromo domain-containing protein</fullName>
    </submittedName>
</protein>
<accession>A0ACB8KYP3</accession>
<evidence type="ECO:0000313" key="1">
    <source>
        <dbReference type="EMBL" id="KAH9759592.1"/>
    </source>
</evidence>
<keyword evidence="2" id="KW-1185">Reference proteome</keyword>